<evidence type="ECO:0000256" key="15">
    <source>
        <dbReference type="PROSITE-ProRule" id="PRU01356"/>
    </source>
</evidence>
<evidence type="ECO:0000256" key="2">
    <source>
        <dbReference type="ARBA" id="ARBA00004613"/>
    </source>
</evidence>
<sequence>MKISLIASILGAAVMVAAQSAGLSDLPACSMSCVSTAMGNVSGCGQADVPCLCKNAGFIGELTSCLPTACVSPEDVQKAVSVAQTLCGANLPSGAVSSVQGGATGNATSSSGGNATSSGGNATKTKEPTPTEDSGSGSASSSSTAEGSAAGLVPGGFVAAAIFAGLLAL</sequence>
<feature type="compositionally biased region" description="Low complexity" evidence="16">
    <location>
        <begin position="134"/>
        <end position="145"/>
    </location>
</feature>
<keyword evidence="10 15" id="KW-0408">Iron</keyword>
<keyword evidence="14" id="KW-0449">Lipoprotein</keyword>
<comment type="caution">
    <text evidence="19">The sequence shown here is derived from an EMBL/GenBank/DDBJ whole genome shotgun (WGS) entry which is preliminary data.</text>
</comment>
<evidence type="ECO:0000256" key="1">
    <source>
        <dbReference type="ARBA" id="ARBA00004609"/>
    </source>
</evidence>
<keyword evidence="11" id="KW-0472">Membrane</keyword>
<keyword evidence="5" id="KW-0964">Secreted</keyword>
<feature type="region of interest" description="Disordered" evidence="16">
    <location>
        <begin position="102"/>
        <end position="145"/>
    </location>
</feature>
<name>A0A317SR34_9PEZI</name>
<dbReference type="AlphaFoldDB" id="A0A317SR34"/>
<keyword evidence="6 15" id="KW-0349">Heme</keyword>
<feature type="disulfide bond" evidence="15">
    <location>
        <begin position="44"/>
        <end position="51"/>
    </location>
</feature>
<evidence type="ECO:0000256" key="8">
    <source>
        <dbReference type="ARBA" id="ARBA00022723"/>
    </source>
</evidence>
<dbReference type="GO" id="GO:0046872">
    <property type="term" value="F:metal ion binding"/>
    <property type="evidence" value="ECO:0007669"/>
    <property type="project" value="UniProtKB-UniRule"/>
</dbReference>
<organism evidence="19 20">
    <name type="scientific">Tuber magnatum</name>
    <name type="common">white Piedmont truffle</name>
    <dbReference type="NCBI Taxonomy" id="42249"/>
    <lineage>
        <taxon>Eukaryota</taxon>
        <taxon>Fungi</taxon>
        <taxon>Dikarya</taxon>
        <taxon>Ascomycota</taxon>
        <taxon>Pezizomycotina</taxon>
        <taxon>Pezizomycetes</taxon>
        <taxon>Pezizales</taxon>
        <taxon>Tuberaceae</taxon>
        <taxon>Tuber</taxon>
    </lineage>
</organism>
<evidence type="ECO:0000256" key="14">
    <source>
        <dbReference type="ARBA" id="ARBA00023288"/>
    </source>
</evidence>
<evidence type="ECO:0000256" key="10">
    <source>
        <dbReference type="ARBA" id="ARBA00023004"/>
    </source>
</evidence>
<evidence type="ECO:0000256" key="9">
    <source>
        <dbReference type="ARBA" id="ARBA00022729"/>
    </source>
</evidence>
<dbReference type="PANTHER" id="PTHR37928:SF1">
    <property type="entry name" value="CFEM DOMAIN PROTEIN (AFU_ORTHOLOGUE AFUA_6G14090)"/>
    <property type="match status" value="1"/>
</dbReference>
<reference evidence="19 20" key="1">
    <citation type="submission" date="2018-03" db="EMBL/GenBank/DDBJ databases">
        <title>Genomes of Pezizomycetes fungi and the evolution of truffles.</title>
        <authorList>
            <person name="Murat C."/>
            <person name="Payen T."/>
            <person name="Noel B."/>
            <person name="Kuo A."/>
            <person name="Martin F.M."/>
        </authorList>
    </citation>
    <scope>NUCLEOTIDE SEQUENCE [LARGE SCALE GENOMIC DNA]</scope>
    <source>
        <strain evidence="19">091103-1</strain>
    </source>
</reference>
<keyword evidence="12 15" id="KW-1015">Disulfide bond</keyword>
<evidence type="ECO:0000313" key="19">
    <source>
        <dbReference type="EMBL" id="PWW76240.1"/>
    </source>
</evidence>
<feature type="binding site" description="axial binding residue" evidence="15">
    <location>
        <position position="48"/>
    </location>
    <ligand>
        <name>heme</name>
        <dbReference type="ChEBI" id="CHEBI:30413"/>
    </ligand>
    <ligandPart>
        <name>Fe</name>
        <dbReference type="ChEBI" id="CHEBI:18248"/>
    </ligandPart>
</feature>
<dbReference type="PROSITE" id="PS52012">
    <property type="entry name" value="CFEM"/>
    <property type="match status" value="1"/>
</dbReference>
<dbReference type="OrthoDB" id="3065412at2759"/>
<comment type="similarity">
    <text evidence="3">Belongs to the RBT5 family.</text>
</comment>
<feature type="domain" description="CFEM" evidence="18">
    <location>
        <begin position="1"/>
        <end position="114"/>
    </location>
</feature>
<evidence type="ECO:0000256" key="17">
    <source>
        <dbReference type="SAM" id="SignalP"/>
    </source>
</evidence>
<dbReference type="GO" id="GO:0005886">
    <property type="term" value="C:plasma membrane"/>
    <property type="evidence" value="ECO:0007669"/>
    <property type="project" value="UniProtKB-SubCell"/>
</dbReference>
<evidence type="ECO:0000256" key="4">
    <source>
        <dbReference type="ARBA" id="ARBA00022475"/>
    </source>
</evidence>
<protein>
    <recommendedName>
        <fullName evidence="18">CFEM domain-containing protein</fullName>
    </recommendedName>
</protein>
<evidence type="ECO:0000256" key="16">
    <source>
        <dbReference type="SAM" id="MobiDB-lite"/>
    </source>
</evidence>
<feature type="compositionally biased region" description="Low complexity" evidence="16">
    <location>
        <begin position="105"/>
        <end position="123"/>
    </location>
</feature>
<dbReference type="InterPro" id="IPR008427">
    <property type="entry name" value="Extracellular_membr_CFEM_dom"/>
</dbReference>
<evidence type="ECO:0000256" key="13">
    <source>
        <dbReference type="ARBA" id="ARBA00023180"/>
    </source>
</evidence>
<evidence type="ECO:0000256" key="5">
    <source>
        <dbReference type="ARBA" id="ARBA00022525"/>
    </source>
</evidence>
<dbReference type="InterPro" id="IPR051735">
    <property type="entry name" value="CFEM_domain"/>
</dbReference>
<comment type="caution">
    <text evidence="15">Lacks conserved residue(s) required for the propagation of feature annotation.</text>
</comment>
<dbReference type="STRING" id="42249.A0A317SR34"/>
<comment type="subcellular location">
    <subcellularLocation>
        <location evidence="1">Cell membrane</location>
        <topology evidence="1">Lipid-anchor</topology>
        <topology evidence="1">GPI-anchor</topology>
    </subcellularLocation>
    <subcellularLocation>
        <location evidence="2">Secreted</location>
    </subcellularLocation>
</comment>
<proteinExistence type="inferred from homology"/>
<evidence type="ECO:0000259" key="18">
    <source>
        <dbReference type="PROSITE" id="PS52012"/>
    </source>
</evidence>
<evidence type="ECO:0000256" key="7">
    <source>
        <dbReference type="ARBA" id="ARBA00022622"/>
    </source>
</evidence>
<gene>
    <name evidence="19" type="ORF">C7212DRAFT_364071</name>
</gene>
<keyword evidence="8 15" id="KW-0479">Metal-binding</keyword>
<evidence type="ECO:0000256" key="11">
    <source>
        <dbReference type="ARBA" id="ARBA00023136"/>
    </source>
</evidence>
<keyword evidence="13" id="KW-0325">Glycoprotein</keyword>
<dbReference type="SMART" id="SM00747">
    <property type="entry name" value="CFEM"/>
    <property type="match status" value="1"/>
</dbReference>
<dbReference type="PANTHER" id="PTHR37928">
    <property type="entry name" value="CFEM DOMAIN PROTEIN (AFU_ORTHOLOGUE AFUA_6G14090)"/>
    <property type="match status" value="1"/>
</dbReference>
<keyword evidence="9 17" id="KW-0732">Signal</keyword>
<evidence type="ECO:0000256" key="6">
    <source>
        <dbReference type="ARBA" id="ARBA00022617"/>
    </source>
</evidence>
<accession>A0A317SR34</accession>
<evidence type="ECO:0000256" key="3">
    <source>
        <dbReference type="ARBA" id="ARBA00010031"/>
    </source>
</evidence>
<dbReference type="GO" id="GO:0005576">
    <property type="term" value="C:extracellular region"/>
    <property type="evidence" value="ECO:0007669"/>
    <property type="project" value="UniProtKB-SubCell"/>
</dbReference>
<keyword evidence="20" id="KW-1185">Reference proteome</keyword>
<feature type="chain" id="PRO_5016329271" description="CFEM domain-containing protein" evidence="17">
    <location>
        <begin position="19"/>
        <end position="169"/>
    </location>
</feature>
<keyword evidence="7" id="KW-0336">GPI-anchor</keyword>
<evidence type="ECO:0000313" key="20">
    <source>
        <dbReference type="Proteomes" id="UP000246991"/>
    </source>
</evidence>
<dbReference type="EMBL" id="PYWC01000035">
    <property type="protein sequence ID" value="PWW76240.1"/>
    <property type="molecule type" value="Genomic_DNA"/>
</dbReference>
<dbReference type="Proteomes" id="UP000246991">
    <property type="component" value="Unassembled WGS sequence"/>
</dbReference>
<dbReference type="Pfam" id="PF05730">
    <property type="entry name" value="CFEM"/>
    <property type="match status" value="1"/>
</dbReference>
<evidence type="ECO:0000256" key="12">
    <source>
        <dbReference type="ARBA" id="ARBA00023157"/>
    </source>
</evidence>
<keyword evidence="4" id="KW-1003">Cell membrane</keyword>
<feature type="signal peptide" evidence="17">
    <location>
        <begin position="1"/>
        <end position="18"/>
    </location>
</feature>
<dbReference type="GO" id="GO:0098552">
    <property type="term" value="C:side of membrane"/>
    <property type="evidence" value="ECO:0007669"/>
    <property type="project" value="UniProtKB-KW"/>
</dbReference>